<dbReference type="HAMAP" id="MF_00180">
    <property type="entry name" value="RibB"/>
    <property type="match status" value="1"/>
</dbReference>
<dbReference type="GO" id="GO:0005829">
    <property type="term" value="C:cytosol"/>
    <property type="evidence" value="ECO:0007669"/>
    <property type="project" value="TreeGrafter"/>
</dbReference>
<dbReference type="Gene3D" id="3.90.870.10">
    <property type="entry name" value="DHBP synthase"/>
    <property type="match status" value="1"/>
</dbReference>
<dbReference type="GO" id="GO:0000287">
    <property type="term" value="F:magnesium ion binding"/>
    <property type="evidence" value="ECO:0007669"/>
    <property type="project" value="UniProtKB-UniRule"/>
</dbReference>
<reference evidence="9 10" key="1">
    <citation type="submission" date="2020-07" db="EMBL/GenBank/DDBJ databases">
        <title>Draft genome sequence of violacein-producing bacteria and related species.</title>
        <authorList>
            <person name="Wilson H.S."/>
            <person name="De Leon M.E."/>
        </authorList>
    </citation>
    <scope>NUCLEOTIDE SEQUENCE [LARGE SCALE GENOMIC DNA]</scope>
    <source>
        <strain evidence="9 10">HSC-21Su07</strain>
    </source>
</reference>
<name>A0A838YAC1_9NEIS</name>
<feature type="site" description="Essential for catalytic activity" evidence="7">
    <location>
        <position position="173"/>
    </location>
</feature>
<evidence type="ECO:0000313" key="9">
    <source>
        <dbReference type="EMBL" id="MBA4707724.1"/>
    </source>
</evidence>
<comment type="caution">
    <text evidence="9">The sequence shown here is derived from an EMBL/GenBank/DDBJ whole genome shotgun (WGS) entry which is preliminary data.</text>
</comment>
<comment type="pathway">
    <text evidence="2 7 8">Cofactor biosynthesis; riboflavin biosynthesis; 2-hydroxy-3-oxobutyl phosphate from D-ribulose 5-phosphate: step 1/1.</text>
</comment>
<dbReference type="PANTHER" id="PTHR21327:SF18">
    <property type="entry name" value="3,4-DIHYDROXY-2-BUTANONE 4-PHOSPHATE SYNTHASE"/>
    <property type="match status" value="1"/>
</dbReference>
<comment type="function">
    <text evidence="1 7 8">Catalyzes the conversion of D-ribulose 5-phosphate to formate and 3,4-dihydroxy-2-butanone 4-phosphate.</text>
</comment>
<comment type="cofactor">
    <cofactor evidence="7 8">
        <name>Mg(2+)</name>
        <dbReference type="ChEBI" id="CHEBI:18420"/>
    </cofactor>
    <cofactor evidence="7 8">
        <name>Mn(2+)</name>
        <dbReference type="ChEBI" id="CHEBI:29035"/>
    </cofactor>
    <text evidence="7 8">Binds 2 divalent metal cations per subunit. Magnesium or manganese.</text>
</comment>
<feature type="binding site" evidence="7">
    <location>
        <position position="37"/>
    </location>
    <ligand>
        <name>Mg(2+)</name>
        <dbReference type="ChEBI" id="CHEBI:18420"/>
        <label>2</label>
    </ligand>
</feature>
<feature type="site" description="Essential for catalytic activity" evidence="7">
    <location>
        <position position="135"/>
    </location>
</feature>
<evidence type="ECO:0000256" key="1">
    <source>
        <dbReference type="ARBA" id="ARBA00002284"/>
    </source>
</evidence>
<dbReference type="GO" id="GO:0009231">
    <property type="term" value="P:riboflavin biosynthetic process"/>
    <property type="evidence" value="ECO:0007669"/>
    <property type="project" value="UniProtKB-UniRule"/>
</dbReference>
<evidence type="ECO:0000256" key="2">
    <source>
        <dbReference type="ARBA" id="ARBA00004904"/>
    </source>
</evidence>
<dbReference type="InterPro" id="IPR017945">
    <property type="entry name" value="DHBP_synth_RibB-like_a/b_dom"/>
</dbReference>
<comment type="similarity">
    <text evidence="7 8">Belongs to the DHBP synthase family.</text>
</comment>
<dbReference type="GO" id="GO:0008686">
    <property type="term" value="F:3,4-dihydroxy-2-butanone-4-phosphate synthase activity"/>
    <property type="evidence" value="ECO:0007669"/>
    <property type="project" value="UniProtKB-UniRule"/>
</dbReference>
<dbReference type="GO" id="GO:0030145">
    <property type="term" value="F:manganese ion binding"/>
    <property type="evidence" value="ECO:0007669"/>
    <property type="project" value="UniProtKB-UniRule"/>
</dbReference>
<feature type="binding site" evidence="7">
    <location>
        <position position="37"/>
    </location>
    <ligand>
        <name>Mg(2+)</name>
        <dbReference type="ChEBI" id="CHEBI:18420"/>
        <label>1</label>
    </ligand>
</feature>
<dbReference type="AlphaFoldDB" id="A0A838YAC1"/>
<dbReference type="GO" id="GO:0003935">
    <property type="term" value="F:GTP cyclohydrolase II activity"/>
    <property type="evidence" value="ECO:0007669"/>
    <property type="project" value="TreeGrafter"/>
</dbReference>
<evidence type="ECO:0000256" key="5">
    <source>
        <dbReference type="ARBA" id="ARBA00022619"/>
    </source>
</evidence>
<comment type="catalytic activity">
    <reaction evidence="7 8">
        <text>D-ribulose 5-phosphate = (2S)-2-hydroxy-3-oxobutyl phosphate + formate + H(+)</text>
        <dbReference type="Rhea" id="RHEA:18457"/>
        <dbReference type="ChEBI" id="CHEBI:15378"/>
        <dbReference type="ChEBI" id="CHEBI:15740"/>
        <dbReference type="ChEBI" id="CHEBI:58121"/>
        <dbReference type="ChEBI" id="CHEBI:58830"/>
        <dbReference type="EC" id="4.1.99.12"/>
    </reaction>
</comment>
<feature type="binding site" evidence="7">
    <location>
        <position position="152"/>
    </location>
    <ligand>
        <name>Mg(2+)</name>
        <dbReference type="ChEBI" id="CHEBI:18420"/>
        <label>2</label>
    </ligand>
</feature>
<evidence type="ECO:0000256" key="8">
    <source>
        <dbReference type="RuleBase" id="RU003843"/>
    </source>
</evidence>
<dbReference type="SUPFAM" id="SSF55821">
    <property type="entry name" value="YrdC/RibB"/>
    <property type="match status" value="1"/>
</dbReference>
<keyword evidence="5 7" id="KW-0686">Riboflavin biosynthesis</keyword>
<dbReference type="Pfam" id="PF00926">
    <property type="entry name" value="DHBP_synthase"/>
    <property type="match status" value="1"/>
</dbReference>
<dbReference type="PANTHER" id="PTHR21327">
    <property type="entry name" value="GTP CYCLOHYDROLASE II-RELATED"/>
    <property type="match status" value="1"/>
</dbReference>
<feature type="binding site" evidence="7">
    <location>
        <begin position="149"/>
        <end position="153"/>
    </location>
    <ligand>
        <name>D-ribulose 5-phosphate</name>
        <dbReference type="ChEBI" id="CHEBI:58121"/>
    </ligand>
</feature>
<evidence type="ECO:0000256" key="4">
    <source>
        <dbReference type="ARBA" id="ARBA00018836"/>
    </source>
</evidence>
<dbReference type="EMBL" id="JACERN010000017">
    <property type="protein sequence ID" value="MBA4707724.1"/>
    <property type="molecule type" value="Genomic_DNA"/>
</dbReference>
<dbReference type="EC" id="4.1.99.12" evidence="3 7"/>
<evidence type="ECO:0000256" key="7">
    <source>
        <dbReference type="HAMAP-Rule" id="MF_00180"/>
    </source>
</evidence>
<keyword evidence="7 8" id="KW-0464">Manganese</keyword>
<keyword evidence="10" id="KW-1185">Reference proteome</keyword>
<evidence type="ECO:0000256" key="3">
    <source>
        <dbReference type="ARBA" id="ARBA00012153"/>
    </source>
</evidence>
<gene>
    <name evidence="7 9" type="primary">ribB</name>
    <name evidence="9" type="ORF">H2Z84_04880</name>
</gene>
<sequence>MTCGVGIVQDLKARILAAINALRRGLPVVLTDDTDRENEADLVMSACMVNTTWMARMIHDGSGIVCLSLTQALADAMQLPHMVAQNQSKEGTAFTVSVDARYGISTGVSAADRVHTIRAILAEHASPGDLVRPGHVFPLIADPGGVLVRRGHTEGSVDLCLLAGLPPAAVICELMCEDGSMLTGSAIDAYAQCYQLPVLSIEDIALYRSRLLDQPDQTLLQIARPQFTTPPRNT</sequence>
<feature type="binding site" evidence="7">
    <location>
        <position position="41"/>
    </location>
    <ligand>
        <name>D-ribulose 5-phosphate</name>
        <dbReference type="ChEBI" id="CHEBI:58121"/>
    </ligand>
</feature>
<proteinExistence type="inferred from homology"/>
<keyword evidence="7 8" id="KW-0460">Magnesium</keyword>
<dbReference type="UniPathway" id="UPA00275">
    <property type="reaction ID" value="UER00399"/>
</dbReference>
<keyword evidence="6 7" id="KW-0479">Metal-binding</keyword>
<dbReference type="Proteomes" id="UP000545606">
    <property type="component" value="Unassembled WGS sequence"/>
</dbReference>
<feature type="binding site" evidence="7">
    <location>
        <begin position="36"/>
        <end position="37"/>
    </location>
    <ligand>
        <name>D-ribulose 5-phosphate</name>
        <dbReference type="ChEBI" id="CHEBI:58121"/>
    </ligand>
</feature>
<keyword evidence="7 8" id="KW-0456">Lyase</keyword>
<evidence type="ECO:0000313" key="10">
    <source>
        <dbReference type="Proteomes" id="UP000545606"/>
    </source>
</evidence>
<evidence type="ECO:0000256" key="6">
    <source>
        <dbReference type="ARBA" id="ARBA00022723"/>
    </source>
</evidence>
<accession>A0A838YAC1</accession>
<organism evidence="9 10">
    <name type="scientific">Aquitalea aquatica</name>
    <dbReference type="NCBI Taxonomy" id="3044273"/>
    <lineage>
        <taxon>Bacteria</taxon>
        <taxon>Pseudomonadati</taxon>
        <taxon>Pseudomonadota</taxon>
        <taxon>Betaproteobacteria</taxon>
        <taxon>Neisseriales</taxon>
        <taxon>Chromobacteriaceae</taxon>
        <taxon>Aquitalea</taxon>
    </lineage>
</organism>
<dbReference type="InterPro" id="IPR000422">
    <property type="entry name" value="DHBP_synthase_RibB"/>
</dbReference>
<protein>
    <recommendedName>
        <fullName evidence="4 7">3,4-dihydroxy-2-butanone 4-phosphate synthase</fullName>
        <shortName evidence="7 8">DHBP synthase</shortName>
        <ecNumber evidence="3 7">4.1.99.12</ecNumber>
    </recommendedName>
</protein>
<dbReference type="NCBIfam" id="TIGR00506">
    <property type="entry name" value="ribB"/>
    <property type="match status" value="1"/>
</dbReference>
<comment type="subunit">
    <text evidence="7 8">Homodimer.</text>
</comment>